<keyword evidence="5" id="KW-0136">Cellulose degradation</keyword>
<evidence type="ECO:0000256" key="1">
    <source>
        <dbReference type="ARBA" id="ARBA00001973"/>
    </source>
</evidence>
<feature type="signal peptide" evidence="6">
    <location>
        <begin position="1"/>
        <end position="16"/>
    </location>
</feature>
<keyword evidence="5" id="KW-0624">Polysaccharide degradation</keyword>
<dbReference type="EMBL" id="ML977148">
    <property type="protein sequence ID" value="KAF1988470.1"/>
    <property type="molecule type" value="Genomic_DNA"/>
</dbReference>
<dbReference type="Proteomes" id="UP000800041">
    <property type="component" value="Unassembled WGS sequence"/>
</dbReference>
<keyword evidence="5" id="KW-0119">Carbohydrate metabolism</keyword>
<dbReference type="Gene3D" id="2.70.50.70">
    <property type="match status" value="1"/>
</dbReference>
<gene>
    <name evidence="8" type="ORF">K402DRAFT_452714</name>
</gene>
<sequence>MKSAILIAALGAVVSAHGGVKRYTVDGVPFEAHDPGPGTIKARGLGEPDGKKTIQREWLTYDPVRQATSKNVACGIYGTPAPLTAPIKAGGEITAFWSNWPHNSGPMTVYMTECPGDCAEMTDVNSAKWFKIWEAGLTAGTPRNGKWATGSIMKAQGNSLTTKIPESLKPGNYLIRHETINLARDAEFYVNCANLKVTGAGTAVPGPEVRGTFPGIYKVGDPVLKNYKEQTGTTYKVPGPSVWPGGATGAAAGAATGMAGMSGMGGVTGLVRTACVFRLVTKVALLSRFKYHGQDDDNLKQITTRRIPTSTEEQTDYKCTVKHHGCSSASHPSN</sequence>
<keyword evidence="9" id="KW-1185">Reference proteome</keyword>
<dbReference type="GO" id="GO:0008810">
    <property type="term" value="F:cellulase activity"/>
    <property type="evidence" value="ECO:0007669"/>
    <property type="project" value="UniProtKB-UniRule"/>
</dbReference>
<dbReference type="PANTHER" id="PTHR33353:SF19">
    <property type="entry name" value="GLYCOSYLHYDROLASE FAMILY 61-8 PROTEIN"/>
    <property type="match status" value="1"/>
</dbReference>
<proteinExistence type="predicted"/>
<comment type="catalytic activity">
    <reaction evidence="5">
        <text>[(1-&gt;4)-beta-D-glucosyl]n+m + reduced acceptor + O2 = 4-dehydro-beta-D-glucosyl-[(1-&gt;4)-beta-D-glucosyl]n-1 + [(1-&gt;4)-beta-D-glucosyl]m + acceptor + H2O.</text>
        <dbReference type="EC" id="1.14.99.56"/>
    </reaction>
</comment>
<evidence type="ECO:0000313" key="9">
    <source>
        <dbReference type="Proteomes" id="UP000800041"/>
    </source>
</evidence>
<evidence type="ECO:0000256" key="5">
    <source>
        <dbReference type="RuleBase" id="RU368122"/>
    </source>
</evidence>
<keyword evidence="3 5" id="KW-0964">Secreted</keyword>
<evidence type="ECO:0000256" key="4">
    <source>
        <dbReference type="ARBA" id="ARBA00023157"/>
    </source>
</evidence>
<dbReference type="GO" id="GO:0030245">
    <property type="term" value="P:cellulose catabolic process"/>
    <property type="evidence" value="ECO:0007669"/>
    <property type="project" value="UniProtKB-UniRule"/>
</dbReference>
<keyword evidence="8" id="KW-0503">Monooxygenase</keyword>
<reference evidence="8" key="1">
    <citation type="journal article" date="2020" name="Stud. Mycol.">
        <title>101 Dothideomycetes genomes: a test case for predicting lifestyles and emergence of pathogens.</title>
        <authorList>
            <person name="Haridas S."/>
            <person name="Albert R."/>
            <person name="Binder M."/>
            <person name="Bloem J."/>
            <person name="Labutti K."/>
            <person name="Salamov A."/>
            <person name="Andreopoulos B."/>
            <person name="Baker S."/>
            <person name="Barry K."/>
            <person name="Bills G."/>
            <person name="Bluhm B."/>
            <person name="Cannon C."/>
            <person name="Castanera R."/>
            <person name="Culley D."/>
            <person name="Daum C."/>
            <person name="Ezra D."/>
            <person name="Gonzalez J."/>
            <person name="Henrissat B."/>
            <person name="Kuo A."/>
            <person name="Liang C."/>
            <person name="Lipzen A."/>
            <person name="Lutzoni F."/>
            <person name="Magnuson J."/>
            <person name="Mondo S."/>
            <person name="Nolan M."/>
            <person name="Ohm R."/>
            <person name="Pangilinan J."/>
            <person name="Park H.-J."/>
            <person name="Ramirez L."/>
            <person name="Alfaro M."/>
            <person name="Sun H."/>
            <person name="Tritt A."/>
            <person name="Yoshinaga Y."/>
            <person name="Zwiers L.-H."/>
            <person name="Turgeon B."/>
            <person name="Goodwin S."/>
            <person name="Spatafora J."/>
            <person name="Crous P."/>
            <person name="Grigoriev I."/>
        </authorList>
    </citation>
    <scope>NUCLEOTIDE SEQUENCE</scope>
    <source>
        <strain evidence="8">CBS 113979</strain>
    </source>
</reference>
<dbReference type="PANTHER" id="PTHR33353">
    <property type="entry name" value="PUTATIVE (AFU_ORTHOLOGUE AFUA_1G12560)-RELATED"/>
    <property type="match status" value="1"/>
</dbReference>
<keyword evidence="6" id="KW-0732">Signal</keyword>
<dbReference type="InterPro" id="IPR049892">
    <property type="entry name" value="AA9"/>
</dbReference>
<comment type="function">
    <text evidence="5">Lytic polysaccharide monooxygenase (LMPO) that depolymerizes crystalline and amorphous polysaccharides via the oxidation of scissile alpha- or beta-(1-4)-glycosidic bonds, yielding C1 and/or C4 oxidation products. Catalysis by LPMOs requires the reduction of the active-site copper from Cu(II) to Cu(I) by a reducing agent and H(2)O(2) or O(2) as a cosubstrate.</text>
</comment>
<dbReference type="EC" id="1.14.99.56" evidence="5"/>
<feature type="chain" id="PRO_5026026031" description="AA9 family lytic polysaccharide monooxygenase" evidence="6">
    <location>
        <begin position="17"/>
        <end position="334"/>
    </location>
</feature>
<feature type="domain" description="Auxiliary Activity family 9 catalytic" evidence="7">
    <location>
        <begin position="17"/>
        <end position="235"/>
    </location>
</feature>
<dbReference type="InterPro" id="IPR005103">
    <property type="entry name" value="AA9_LPMO"/>
</dbReference>
<protein>
    <recommendedName>
        <fullName evidence="5">AA9 family lytic polysaccharide monooxygenase</fullName>
        <ecNumber evidence="5">1.14.99.56</ecNumber>
    </recommendedName>
    <alternativeName>
        <fullName evidence="5">Endo-beta-1,4-glucanase</fullName>
    </alternativeName>
    <alternativeName>
        <fullName evidence="5">Glycosyl hydrolase 61 family protein</fullName>
    </alternativeName>
</protein>
<dbReference type="Pfam" id="PF03443">
    <property type="entry name" value="AA9"/>
    <property type="match status" value="1"/>
</dbReference>
<evidence type="ECO:0000313" key="8">
    <source>
        <dbReference type="EMBL" id="KAF1988470.1"/>
    </source>
</evidence>
<organism evidence="8 9">
    <name type="scientific">Aulographum hederae CBS 113979</name>
    <dbReference type="NCBI Taxonomy" id="1176131"/>
    <lineage>
        <taxon>Eukaryota</taxon>
        <taxon>Fungi</taxon>
        <taxon>Dikarya</taxon>
        <taxon>Ascomycota</taxon>
        <taxon>Pezizomycotina</taxon>
        <taxon>Dothideomycetes</taxon>
        <taxon>Pleosporomycetidae</taxon>
        <taxon>Aulographales</taxon>
        <taxon>Aulographaceae</taxon>
    </lineage>
</organism>
<keyword evidence="4 5" id="KW-1015">Disulfide bond</keyword>
<keyword evidence="8" id="KW-0560">Oxidoreductase</keyword>
<dbReference type="GO" id="GO:0030248">
    <property type="term" value="F:cellulose binding"/>
    <property type="evidence" value="ECO:0007669"/>
    <property type="project" value="UniProtKB-UniRule"/>
</dbReference>
<name>A0A6G1H624_9PEZI</name>
<dbReference type="CDD" id="cd21175">
    <property type="entry name" value="LPMO_AA9"/>
    <property type="match status" value="1"/>
</dbReference>
<dbReference type="OrthoDB" id="4849160at2759"/>
<comment type="cofactor">
    <cofactor evidence="1">
        <name>Cu(2+)</name>
        <dbReference type="ChEBI" id="CHEBI:29036"/>
    </cofactor>
</comment>
<dbReference type="GO" id="GO:0004497">
    <property type="term" value="F:monooxygenase activity"/>
    <property type="evidence" value="ECO:0007669"/>
    <property type="project" value="UniProtKB-KW"/>
</dbReference>
<dbReference type="GO" id="GO:0005576">
    <property type="term" value="C:extracellular region"/>
    <property type="evidence" value="ECO:0007669"/>
    <property type="project" value="UniProtKB-SubCell"/>
</dbReference>
<dbReference type="AlphaFoldDB" id="A0A6G1H624"/>
<evidence type="ECO:0000256" key="2">
    <source>
        <dbReference type="ARBA" id="ARBA00004613"/>
    </source>
</evidence>
<evidence type="ECO:0000259" key="7">
    <source>
        <dbReference type="Pfam" id="PF03443"/>
    </source>
</evidence>
<evidence type="ECO:0000256" key="6">
    <source>
        <dbReference type="SAM" id="SignalP"/>
    </source>
</evidence>
<evidence type="ECO:0000256" key="3">
    <source>
        <dbReference type="ARBA" id="ARBA00022525"/>
    </source>
</evidence>
<comment type="domain">
    <text evidence="5">Has a modular structure: an endo-beta-1,4-glucanase catalytic module at the N-terminus, a linker rich in serines and threonines, and a C-terminal carbohydrate-binding module (CBM).</text>
</comment>
<comment type="subcellular location">
    <subcellularLocation>
        <location evidence="2 5">Secreted</location>
    </subcellularLocation>
</comment>
<accession>A0A6G1H624</accession>